<reference evidence="1" key="2">
    <citation type="submission" date="2020-09" db="EMBL/GenBank/DDBJ databases">
        <authorList>
            <person name="Sun Q."/>
            <person name="Zhou Y."/>
        </authorList>
    </citation>
    <scope>NUCLEOTIDE SEQUENCE</scope>
    <source>
        <strain evidence="1">CGMCC 1.12153</strain>
    </source>
</reference>
<gene>
    <name evidence="1" type="ORF">GCM10010954_19020</name>
</gene>
<comment type="caution">
    <text evidence="1">The sequence shown here is derived from an EMBL/GenBank/DDBJ whole genome shotgun (WGS) entry which is preliminary data.</text>
</comment>
<dbReference type="EMBL" id="BMEL01000002">
    <property type="protein sequence ID" value="GGF20471.1"/>
    <property type="molecule type" value="Genomic_DNA"/>
</dbReference>
<name>A0A917B373_HALAA</name>
<evidence type="ECO:0000313" key="1">
    <source>
        <dbReference type="EMBL" id="GGF20471.1"/>
    </source>
</evidence>
<dbReference type="AlphaFoldDB" id="A0A917B373"/>
<protein>
    <submittedName>
        <fullName evidence="1">Uncharacterized protein</fullName>
    </submittedName>
</protein>
<dbReference type="RefSeq" id="WP_188377248.1">
    <property type="nucleotide sequence ID" value="NZ_BMEL01000002.1"/>
</dbReference>
<evidence type="ECO:0000313" key="2">
    <source>
        <dbReference type="Proteomes" id="UP000660110"/>
    </source>
</evidence>
<dbReference type="Proteomes" id="UP000660110">
    <property type="component" value="Unassembled WGS sequence"/>
</dbReference>
<keyword evidence="2" id="KW-1185">Reference proteome</keyword>
<organism evidence="1 2">
    <name type="scientific">Halobacillus andaensis</name>
    <dbReference type="NCBI Taxonomy" id="1176239"/>
    <lineage>
        <taxon>Bacteria</taxon>
        <taxon>Bacillati</taxon>
        <taxon>Bacillota</taxon>
        <taxon>Bacilli</taxon>
        <taxon>Bacillales</taxon>
        <taxon>Bacillaceae</taxon>
        <taxon>Halobacillus</taxon>
    </lineage>
</organism>
<accession>A0A917B373</accession>
<reference evidence="1" key="1">
    <citation type="journal article" date="2014" name="Int. J. Syst. Evol. Microbiol.">
        <title>Complete genome sequence of Corynebacterium casei LMG S-19264T (=DSM 44701T), isolated from a smear-ripened cheese.</title>
        <authorList>
            <consortium name="US DOE Joint Genome Institute (JGI-PGF)"/>
            <person name="Walter F."/>
            <person name="Albersmeier A."/>
            <person name="Kalinowski J."/>
            <person name="Ruckert C."/>
        </authorList>
    </citation>
    <scope>NUCLEOTIDE SEQUENCE</scope>
    <source>
        <strain evidence="1">CGMCC 1.12153</strain>
    </source>
</reference>
<sequence length="127" mass="14704">MVEVVIIRPEKEIGMGCCGGICGEGFIEMKDEFNHHDEDRQRMGELYRSLTNQFGEQIEITYLDPRNLFAITLYFIKQLKYRHIPLIEAGQNLSRHIKYNAVFVNGKYSEGTKDCDTLIKQMLTPAQ</sequence>
<proteinExistence type="predicted"/>